<comment type="pathway">
    <text evidence="2">Lipid metabolism; butanoate metabolism.</text>
</comment>
<feature type="domain" description="3-hydroxyacyl-CoA dehydrogenase C-terminal" evidence="12">
    <location>
        <begin position="186"/>
        <end position="284"/>
    </location>
</feature>
<dbReference type="Pfam" id="PF00725">
    <property type="entry name" value="3HCDH"/>
    <property type="match status" value="1"/>
</dbReference>
<evidence type="ECO:0000313" key="15">
    <source>
        <dbReference type="Proteomes" id="UP000656813"/>
    </source>
</evidence>
<dbReference type="PANTHER" id="PTHR48075:SF1">
    <property type="entry name" value="LAMBDA-CRYSTALLIN HOMOLOG"/>
    <property type="match status" value="1"/>
</dbReference>
<dbReference type="GO" id="GO:0070403">
    <property type="term" value="F:NAD+ binding"/>
    <property type="evidence" value="ECO:0007669"/>
    <property type="project" value="InterPro"/>
</dbReference>
<dbReference type="Gene3D" id="1.10.1040.10">
    <property type="entry name" value="N-(1-d-carboxylethyl)-l-norvaline Dehydrogenase, domain 2"/>
    <property type="match status" value="1"/>
</dbReference>
<dbReference type="GO" id="GO:0005737">
    <property type="term" value="C:cytoplasm"/>
    <property type="evidence" value="ECO:0007669"/>
    <property type="project" value="UniProtKB-SubCell"/>
</dbReference>
<dbReference type="GO" id="GO:0019605">
    <property type="term" value="P:butyrate metabolic process"/>
    <property type="evidence" value="ECO:0007669"/>
    <property type="project" value="UniProtKB-UniPathway"/>
</dbReference>
<evidence type="ECO:0000256" key="8">
    <source>
        <dbReference type="ARBA" id="ARBA00023027"/>
    </source>
</evidence>
<evidence type="ECO:0000256" key="6">
    <source>
        <dbReference type="ARBA" id="ARBA00022553"/>
    </source>
</evidence>
<dbReference type="GO" id="GO:0050104">
    <property type="term" value="F:L-gulonate 3-dehydrogenase activity"/>
    <property type="evidence" value="ECO:0007669"/>
    <property type="project" value="UniProtKB-EC"/>
</dbReference>
<dbReference type="Gene3D" id="3.40.50.720">
    <property type="entry name" value="NAD(P)-binding Rossmann-like Domain"/>
    <property type="match status" value="1"/>
</dbReference>
<reference evidence="14" key="1">
    <citation type="journal article" date="2014" name="Int. J. Syst. Evol. Microbiol.">
        <title>Complete genome sequence of Corynebacterium casei LMG S-19264T (=DSM 44701T), isolated from a smear-ripened cheese.</title>
        <authorList>
            <consortium name="US DOE Joint Genome Institute (JGI-PGF)"/>
            <person name="Walter F."/>
            <person name="Albersmeier A."/>
            <person name="Kalinowski J."/>
            <person name="Ruckert C."/>
        </authorList>
    </citation>
    <scope>NUCLEOTIDE SEQUENCE</scope>
    <source>
        <strain evidence="14">CGMCC 1.12777</strain>
    </source>
</reference>
<dbReference type="InterPro" id="IPR022694">
    <property type="entry name" value="3-OHacyl-CoA_DH"/>
</dbReference>
<protein>
    <recommendedName>
        <fullName evidence="10">L-gulonate 3-dehydrogenase</fullName>
        <ecNumber evidence="9">1.1.1.45</ecNumber>
    </recommendedName>
    <alternativeName>
        <fullName evidence="10">L-gulonate 3-dehydrogenase</fullName>
    </alternativeName>
</protein>
<sequence>MENLAVIGCGTMGHSIGLAAAWAGMNVKVYGVDAQDINHATHGLDNKLRVMVANALFDEEEAEDIRRRITFLTSLDESVEEATFIIEAIPEALEMKHDLYHTLEQRVSENVVIASNTSGFTPTALAEDAVHPERMIVTHFWNPGHLIPLVEVVKGAQTAQSTVDRAMALMTAMKKHPILIHKEIPGFIGNRLQYALFREAQFLLDEGVASKEDIDAAVTYSIGRRLPVTGPLMTADMGGLDVFSAISDYLFKDLSTMKKSGKMLSKFVDAGHFGQKCGKGFYVWDDAFSDEKNTEREQMLIQFLKRDEKMRDRNKNND</sequence>
<dbReference type="EC" id="1.1.1.45" evidence="9"/>
<dbReference type="SUPFAM" id="SSF51735">
    <property type="entry name" value="NAD(P)-binding Rossmann-fold domains"/>
    <property type="match status" value="1"/>
</dbReference>
<reference evidence="14" key="2">
    <citation type="submission" date="2020-09" db="EMBL/GenBank/DDBJ databases">
        <authorList>
            <person name="Sun Q."/>
            <person name="Zhou Y."/>
        </authorList>
    </citation>
    <scope>NUCLEOTIDE SEQUENCE</scope>
    <source>
        <strain evidence="14">CGMCC 1.12777</strain>
    </source>
</reference>
<accession>A0A8J2ZV51</accession>
<evidence type="ECO:0000256" key="10">
    <source>
        <dbReference type="ARBA" id="ARBA00042709"/>
    </source>
</evidence>
<keyword evidence="8" id="KW-0520">NAD</keyword>
<evidence type="ECO:0000256" key="7">
    <source>
        <dbReference type="ARBA" id="ARBA00023002"/>
    </source>
</evidence>
<name>A0A8J2ZV51_9BACL</name>
<comment type="caution">
    <text evidence="14">The sequence shown here is derived from an EMBL/GenBank/DDBJ whole genome shotgun (WGS) entry which is preliminary data.</text>
</comment>
<comment type="similarity">
    <text evidence="3">Belongs to the 3-hydroxyacyl-CoA dehydrogenase family.</text>
</comment>
<keyword evidence="7" id="KW-0560">Oxidoreductase</keyword>
<dbReference type="Pfam" id="PF02737">
    <property type="entry name" value="3HCDH_N"/>
    <property type="match status" value="1"/>
</dbReference>
<dbReference type="InterPro" id="IPR006108">
    <property type="entry name" value="3HC_DH_C"/>
</dbReference>
<evidence type="ECO:0000259" key="12">
    <source>
        <dbReference type="Pfam" id="PF00725"/>
    </source>
</evidence>
<dbReference type="Proteomes" id="UP000656813">
    <property type="component" value="Unassembled WGS sequence"/>
</dbReference>
<dbReference type="InterPro" id="IPR006176">
    <property type="entry name" value="3-OHacyl-CoA_DH_NAD-bd"/>
</dbReference>
<dbReference type="PROSITE" id="PS00067">
    <property type="entry name" value="3HCDH"/>
    <property type="match status" value="1"/>
</dbReference>
<evidence type="ECO:0000256" key="3">
    <source>
        <dbReference type="ARBA" id="ARBA00009463"/>
    </source>
</evidence>
<comment type="subcellular location">
    <subcellularLocation>
        <location evidence="1">Cytoplasm</location>
    </subcellularLocation>
</comment>
<comment type="subunit">
    <text evidence="4">Homodimer.</text>
</comment>
<evidence type="ECO:0000259" key="13">
    <source>
        <dbReference type="Pfam" id="PF02737"/>
    </source>
</evidence>
<evidence type="ECO:0000256" key="9">
    <source>
        <dbReference type="ARBA" id="ARBA00038962"/>
    </source>
</evidence>
<evidence type="ECO:0000313" key="14">
    <source>
        <dbReference type="EMBL" id="GGH79873.1"/>
    </source>
</evidence>
<dbReference type="EMBL" id="BMFV01000009">
    <property type="protein sequence ID" value="GGH79873.1"/>
    <property type="molecule type" value="Genomic_DNA"/>
</dbReference>
<evidence type="ECO:0000256" key="2">
    <source>
        <dbReference type="ARBA" id="ARBA00005086"/>
    </source>
</evidence>
<evidence type="ECO:0000256" key="5">
    <source>
        <dbReference type="ARBA" id="ARBA00022490"/>
    </source>
</evidence>
<keyword evidence="5" id="KW-0963">Cytoplasm</keyword>
<evidence type="ECO:0000256" key="4">
    <source>
        <dbReference type="ARBA" id="ARBA00011738"/>
    </source>
</evidence>
<dbReference type="AlphaFoldDB" id="A0A8J2ZV51"/>
<dbReference type="SUPFAM" id="SSF48179">
    <property type="entry name" value="6-phosphogluconate dehydrogenase C-terminal domain-like"/>
    <property type="match status" value="1"/>
</dbReference>
<gene>
    <name evidence="14" type="ORF">GCM10007096_15440</name>
</gene>
<feature type="site" description="Important for catalytic activity" evidence="11">
    <location>
        <position position="139"/>
    </location>
</feature>
<dbReference type="PANTHER" id="PTHR48075">
    <property type="entry name" value="3-HYDROXYACYL-COA DEHYDROGENASE FAMILY PROTEIN"/>
    <property type="match status" value="1"/>
</dbReference>
<dbReference type="InterPro" id="IPR008927">
    <property type="entry name" value="6-PGluconate_DH-like_C_sf"/>
</dbReference>
<feature type="domain" description="3-hydroxyacyl-CoA dehydrogenase NAD binding" evidence="13">
    <location>
        <begin position="4"/>
        <end position="183"/>
    </location>
</feature>
<dbReference type="PIRSF" id="PIRSF000105">
    <property type="entry name" value="HCDH"/>
    <property type="match status" value="1"/>
</dbReference>
<dbReference type="InterPro" id="IPR036291">
    <property type="entry name" value="NAD(P)-bd_dom_sf"/>
</dbReference>
<dbReference type="UniPathway" id="UPA00863"/>
<keyword evidence="6" id="KW-0597">Phosphoprotein</keyword>
<evidence type="ECO:0000256" key="1">
    <source>
        <dbReference type="ARBA" id="ARBA00004496"/>
    </source>
</evidence>
<evidence type="ECO:0000256" key="11">
    <source>
        <dbReference type="PIRSR" id="PIRSR000105-1"/>
    </source>
</evidence>
<organism evidence="14 15">
    <name type="scientific">Pullulanibacillus pueri</name>
    <dbReference type="NCBI Taxonomy" id="1437324"/>
    <lineage>
        <taxon>Bacteria</taxon>
        <taxon>Bacillati</taxon>
        <taxon>Bacillota</taxon>
        <taxon>Bacilli</taxon>
        <taxon>Bacillales</taxon>
        <taxon>Sporolactobacillaceae</taxon>
        <taxon>Pullulanibacillus</taxon>
    </lineage>
</organism>
<keyword evidence="15" id="KW-1185">Reference proteome</keyword>
<dbReference type="InterPro" id="IPR006180">
    <property type="entry name" value="3-OHacyl-CoA_DH_CS"/>
</dbReference>
<dbReference type="InterPro" id="IPR013328">
    <property type="entry name" value="6PGD_dom2"/>
</dbReference>
<proteinExistence type="inferred from homology"/>
<dbReference type="RefSeq" id="WP_188496825.1">
    <property type="nucleotide sequence ID" value="NZ_BMFV01000009.1"/>
</dbReference>